<reference evidence="3" key="1">
    <citation type="submission" date="2021-01" db="EMBL/GenBank/DDBJ databases">
        <authorList>
            <person name="Corre E."/>
            <person name="Pelletier E."/>
            <person name="Niang G."/>
            <person name="Scheremetjew M."/>
            <person name="Finn R."/>
            <person name="Kale V."/>
            <person name="Holt S."/>
            <person name="Cochrane G."/>
            <person name="Meng A."/>
            <person name="Brown T."/>
            <person name="Cohen L."/>
        </authorList>
    </citation>
    <scope>NUCLEOTIDE SEQUENCE</scope>
    <source>
        <strain evidence="3">CCMP3278</strain>
    </source>
</reference>
<dbReference type="GO" id="GO:0046872">
    <property type="term" value="F:metal ion binding"/>
    <property type="evidence" value="ECO:0007669"/>
    <property type="project" value="InterPro"/>
</dbReference>
<dbReference type="SUPFAM" id="SSF63411">
    <property type="entry name" value="LuxS/MPP-like metallohydrolase"/>
    <property type="match status" value="2"/>
</dbReference>
<dbReference type="InterPro" id="IPR007863">
    <property type="entry name" value="Peptidase_M16_C"/>
</dbReference>
<accession>A0A7S1ERB2</accession>
<dbReference type="InterPro" id="IPR050361">
    <property type="entry name" value="MPP/UQCRC_Complex"/>
</dbReference>
<dbReference type="InterPro" id="IPR011765">
    <property type="entry name" value="Pept_M16_N"/>
</dbReference>
<evidence type="ECO:0000313" key="3">
    <source>
        <dbReference type="EMBL" id="CAD8819007.1"/>
    </source>
</evidence>
<evidence type="ECO:0000259" key="2">
    <source>
        <dbReference type="Pfam" id="PF05193"/>
    </source>
</evidence>
<dbReference type="PANTHER" id="PTHR11851">
    <property type="entry name" value="METALLOPROTEASE"/>
    <property type="match status" value="1"/>
</dbReference>
<sequence>MKQSIQDYFHSLCKYNESFLKNVIVTLLVSAFVSLTPALAEQSSSSNQTSVQVIVKGNQLKSLKFEDPPEPIIPSYSTYELPNGLKIFLLEDHEVPLIGGQIIFHGGPRSDPYDKLGLARLSSAVLRTGGSERTPGETLNQILEDKAASIEASSSGASTGVSFGCLSEDLDQVLELFSEVVRTPAFPNEQLKQAKIQAFGAISRRNDDPNGIVGREALKLIYGDSSPYAVSTENKTIRKIERKDLLSFHRSYFAPNNALLGVVGDFDSETLKRSLETYFGDWQRLEDLPVPSSISPEVDRTAANQSRGKIYLVDKPELSQAYVRIGSLGGRLDDPDYFAMDVLNQVLNGLSGRMFNEIRSKAGLAYSVYAQWVPAFDHPGIFYAGGETSSEQVAPFISKIISLLDDLNEKSPVTESEVNDAKLSTLNAFVFNFTDTADILSRVMKYAFYGYPEDFAQQYKKGIENVSASEVTQAVKDHIHTDDLSILVLGNQKILKPQLQSTQLTQFPVLSRSIQIPK</sequence>
<dbReference type="InterPro" id="IPR011249">
    <property type="entry name" value="Metalloenz_LuxS/M16"/>
</dbReference>
<dbReference type="Pfam" id="PF05193">
    <property type="entry name" value="Peptidase_M16_C"/>
    <property type="match status" value="1"/>
</dbReference>
<evidence type="ECO:0000259" key="1">
    <source>
        <dbReference type="Pfam" id="PF00675"/>
    </source>
</evidence>
<dbReference type="Gene3D" id="3.30.830.10">
    <property type="entry name" value="Metalloenzyme, LuxS/M16 peptidase-like"/>
    <property type="match status" value="2"/>
</dbReference>
<dbReference type="EMBL" id="HBFP01004768">
    <property type="protein sequence ID" value="CAD8819007.1"/>
    <property type="molecule type" value="Transcribed_RNA"/>
</dbReference>
<gene>
    <name evidence="3" type="ORF">TOLI1172_LOCUS3396</name>
</gene>
<protein>
    <recommendedName>
        <fullName evidence="4">Peptidase M16 C-terminal domain-containing protein</fullName>
    </recommendedName>
</protein>
<feature type="domain" description="Peptidase M16 C-terminal" evidence="2">
    <location>
        <begin position="239"/>
        <end position="422"/>
    </location>
</feature>
<dbReference type="Pfam" id="PF00675">
    <property type="entry name" value="Peptidase_M16"/>
    <property type="match status" value="1"/>
</dbReference>
<name>A0A7S1ERB2_9RHOD</name>
<organism evidence="3">
    <name type="scientific">Timspurckia oligopyrenoides</name>
    <dbReference type="NCBI Taxonomy" id="708627"/>
    <lineage>
        <taxon>Eukaryota</taxon>
        <taxon>Rhodophyta</taxon>
        <taxon>Bangiophyceae</taxon>
        <taxon>Porphyridiales</taxon>
        <taxon>Porphyridiaceae</taxon>
        <taxon>Timspurckia</taxon>
    </lineage>
</organism>
<dbReference type="AlphaFoldDB" id="A0A7S1ERB2"/>
<proteinExistence type="predicted"/>
<dbReference type="PANTHER" id="PTHR11851:SF225">
    <property type="entry name" value="NON-PEPTIDASE HOMOLOG YMXG"/>
    <property type="match status" value="1"/>
</dbReference>
<feature type="domain" description="Peptidase M16 N-terminal" evidence="1">
    <location>
        <begin position="102"/>
        <end position="198"/>
    </location>
</feature>
<evidence type="ECO:0008006" key="4">
    <source>
        <dbReference type="Google" id="ProtNLM"/>
    </source>
</evidence>